<keyword evidence="4" id="KW-1185">Reference proteome</keyword>
<feature type="domain" description="HTH merR-type" evidence="2">
    <location>
        <begin position="1"/>
        <end position="68"/>
    </location>
</feature>
<dbReference type="Proteomes" id="UP000444960">
    <property type="component" value="Unassembled WGS sequence"/>
</dbReference>
<dbReference type="PRINTS" id="PR00040">
    <property type="entry name" value="HTHMERR"/>
</dbReference>
<dbReference type="InterPro" id="IPR000551">
    <property type="entry name" value="MerR-type_HTH_dom"/>
</dbReference>
<evidence type="ECO:0000259" key="2">
    <source>
        <dbReference type="PROSITE" id="PS50937"/>
    </source>
</evidence>
<organism evidence="3 4">
    <name type="scientific">Gordonia spumicola</name>
    <dbReference type="NCBI Taxonomy" id="589161"/>
    <lineage>
        <taxon>Bacteria</taxon>
        <taxon>Bacillati</taxon>
        <taxon>Actinomycetota</taxon>
        <taxon>Actinomycetes</taxon>
        <taxon>Mycobacteriales</taxon>
        <taxon>Gordoniaceae</taxon>
        <taxon>Gordonia</taxon>
    </lineage>
</organism>
<dbReference type="InterPro" id="IPR047057">
    <property type="entry name" value="MerR_fam"/>
</dbReference>
<dbReference type="EMBL" id="BJOV01000002">
    <property type="protein sequence ID" value="GEE00508.1"/>
    <property type="molecule type" value="Genomic_DNA"/>
</dbReference>
<sequence length="115" mass="12676">MRIGEFAERAGVTARVLRHYEDEGLLEPSRTSSGYRDYGPEDVGTVARIRLMIEAGLNTATIRQYLDCVESGSDRMSVAMCPALRDRLDEVSARLDDAAARIDRTRAGIDRLTGG</sequence>
<protein>
    <submittedName>
        <fullName evidence="3">MerR family transcriptional regulator</fullName>
    </submittedName>
</protein>
<dbReference type="SUPFAM" id="SSF46955">
    <property type="entry name" value="Putative DNA-binding domain"/>
    <property type="match status" value="1"/>
</dbReference>
<dbReference type="Gene3D" id="1.10.1660.10">
    <property type="match status" value="1"/>
</dbReference>
<dbReference type="GO" id="GO:0003677">
    <property type="term" value="F:DNA binding"/>
    <property type="evidence" value="ECO:0007669"/>
    <property type="project" value="UniProtKB-KW"/>
</dbReference>
<dbReference type="SMART" id="SM00422">
    <property type="entry name" value="HTH_MERR"/>
    <property type="match status" value="1"/>
</dbReference>
<dbReference type="AlphaFoldDB" id="A0A7I9V515"/>
<dbReference type="GO" id="GO:0003700">
    <property type="term" value="F:DNA-binding transcription factor activity"/>
    <property type="evidence" value="ECO:0007669"/>
    <property type="project" value="InterPro"/>
</dbReference>
<dbReference type="OrthoDB" id="9802039at2"/>
<comment type="caution">
    <text evidence="3">The sequence shown here is derived from an EMBL/GenBank/DDBJ whole genome shotgun (WGS) entry which is preliminary data.</text>
</comment>
<dbReference type="InterPro" id="IPR009061">
    <property type="entry name" value="DNA-bd_dom_put_sf"/>
</dbReference>
<dbReference type="PROSITE" id="PS00552">
    <property type="entry name" value="HTH_MERR_1"/>
    <property type="match status" value="1"/>
</dbReference>
<dbReference type="PANTHER" id="PTHR30204">
    <property type="entry name" value="REDOX-CYCLING DRUG-SENSING TRANSCRIPTIONAL ACTIVATOR SOXR"/>
    <property type="match status" value="1"/>
</dbReference>
<accession>A0A7I9V515</accession>
<proteinExistence type="predicted"/>
<dbReference type="RefSeq" id="WP_161894400.1">
    <property type="nucleotide sequence ID" value="NZ_BJOV01000002.1"/>
</dbReference>
<reference evidence="4" key="1">
    <citation type="submission" date="2019-06" db="EMBL/GenBank/DDBJ databases">
        <title>Gordonia isolated from sludge of a wastewater treatment plant.</title>
        <authorList>
            <person name="Tamura T."/>
            <person name="Aoyama K."/>
            <person name="Kang Y."/>
            <person name="Saito S."/>
            <person name="Akiyama N."/>
            <person name="Yazawa K."/>
            <person name="Gonoi T."/>
            <person name="Mikami Y."/>
        </authorList>
    </citation>
    <scope>NUCLEOTIDE SEQUENCE [LARGE SCALE GENOMIC DNA]</scope>
    <source>
        <strain evidence="4">NBRC 107696</strain>
    </source>
</reference>
<name>A0A7I9V515_9ACTN</name>
<dbReference type="PANTHER" id="PTHR30204:SF93">
    <property type="entry name" value="HTH MERR-TYPE DOMAIN-CONTAINING PROTEIN"/>
    <property type="match status" value="1"/>
</dbReference>
<evidence type="ECO:0000313" key="4">
    <source>
        <dbReference type="Proteomes" id="UP000444960"/>
    </source>
</evidence>
<gene>
    <name evidence="3" type="ORF">nbrc107696_09540</name>
</gene>
<evidence type="ECO:0000256" key="1">
    <source>
        <dbReference type="ARBA" id="ARBA00023125"/>
    </source>
</evidence>
<dbReference type="Pfam" id="PF13411">
    <property type="entry name" value="MerR_1"/>
    <property type="match status" value="1"/>
</dbReference>
<evidence type="ECO:0000313" key="3">
    <source>
        <dbReference type="EMBL" id="GEE00508.1"/>
    </source>
</evidence>
<dbReference type="PROSITE" id="PS50937">
    <property type="entry name" value="HTH_MERR_2"/>
    <property type="match status" value="1"/>
</dbReference>
<keyword evidence="1" id="KW-0238">DNA-binding</keyword>